<keyword evidence="2" id="KW-0472">Membrane</keyword>
<proteinExistence type="predicted"/>
<evidence type="ECO:0000256" key="1">
    <source>
        <dbReference type="ARBA" id="ARBA00022801"/>
    </source>
</evidence>
<dbReference type="SMART" id="SM00331">
    <property type="entry name" value="PP2C_SIG"/>
    <property type="match status" value="1"/>
</dbReference>
<evidence type="ECO:0000313" key="4">
    <source>
        <dbReference type="EMBL" id="SFI64375.1"/>
    </source>
</evidence>
<gene>
    <name evidence="4" type="ORF">SAMN05216561_11147</name>
</gene>
<accession>A0A1I3JWP9</accession>
<dbReference type="OrthoDB" id="4935951at2"/>
<dbReference type="SUPFAM" id="SSF81606">
    <property type="entry name" value="PP2C-like"/>
    <property type="match status" value="1"/>
</dbReference>
<dbReference type="InterPro" id="IPR036457">
    <property type="entry name" value="PPM-type-like_dom_sf"/>
</dbReference>
<dbReference type="InterPro" id="IPR001932">
    <property type="entry name" value="PPM-type_phosphatase-like_dom"/>
</dbReference>
<dbReference type="GO" id="GO:0016791">
    <property type="term" value="F:phosphatase activity"/>
    <property type="evidence" value="ECO:0007669"/>
    <property type="project" value="TreeGrafter"/>
</dbReference>
<dbReference type="STRING" id="1005945.SAMN05216561_11147"/>
<dbReference type="Pfam" id="PF07228">
    <property type="entry name" value="SpoIIE"/>
    <property type="match status" value="1"/>
</dbReference>
<organism evidence="4 5">
    <name type="scientific">Nocardioides psychrotolerans</name>
    <dbReference type="NCBI Taxonomy" id="1005945"/>
    <lineage>
        <taxon>Bacteria</taxon>
        <taxon>Bacillati</taxon>
        <taxon>Actinomycetota</taxon>
        <taxon>Actinomycetes</taxon>
        <taxon>Propionibacteriales</taxon>
        <taxon>Nocardioidaceae</taxon>
        <taxon>Nocardioides</taxon>
    </lineage>
</organism>
<dbReference type="EMBL" id="FOQG01000011">
    <property type="protein sequence ID" value="SFI64375.1"/>
    <property type="molecule type" value="Genomic_DNA"/>
</dbReference>
<dbReference type="Proteomes" id="UP000198649">
    <property type="component" value="Unassembled WGS sequence"/>
</dbReference>
<dbReference type="InterPro" id="IPR052016">
    <property type="entry name" value="Bact_Sigma-Reg"/>
</dbReference>
<dbReference type="Gene3D" id="3.60.40.10">
    <property type="entry name" value="PPM-type phosphatase domain"/>
    <property type="match status" value="1"/>
</dbReference>
<keyword evidence="5" id="KW-1185">Reference proteome</keyword>
<evidence type="ECO:0000313" key="5">
    <source>
        <dbReference type="Proteomes" id="UP000198649"/>
    </source>
</evidence>
<evidence type="ECO:0000259" key="3">
    <source>
        <dbReference type="SMART" id="SM00331"/>
    </source>
</evidence>
<reference evidence="4 5" key="1">
    <citation type="submission" date="2016-10" db="EMBL/GenBank/DDBJ databases">
        <authorList>
            <person name="de Groot N.N."/>
        </authorList>
    </citation>
    <scope>NUCLEOTIDE SEQUENCE [LARGE SCALE GENOMIC DNA]</scope>
    <source>
        <strain evidence="4 5">CGMCC 1.11156</strain>
    </source>
</reference>
<dbReference type="AlphaFoldDB" id="A0A1I3JWP9"/>
<sequence>MHSGPGSSGALSRHVRDRVRRWRSGSTEGQREVLLLLMVAVACSFVVSVIDYQVVPLTTYFVWLIIGMLMLRFRPLAVMTAWTALLAVAAMVIDGPLVGVRVAALTAFALAVLLILFQSSRQRSGLPSPLSEIVLAELKDRLQAQSTIPPLPGSWHVESAMIAADGVGFAGDFLVADLDEEERHLELILVDVVGKGLGAGPHALQFAGALGGLVGALEPGELMAAANRFLLRRHLDESFATAVHVRLDLTDGRYTIASAGHPPALRWHQAGGGWVVDNARGMALGISATPDLDLSEGVLGPGDALLFYTDGVVESRTSDLDVGIDWLRDIAGEAIREGAVGSTRRMIKQVTRGDDDRAVLLLTRLEDASTARG</sequence>
<dbReference type="RefSeq" id="WP_091114429.1">
    <property type="nucleotide sequence ID" value="NZ_BKAF01000013.1"/>
</dbReference>
<keyword evidence="2" id="KW-1133">Transmembrane helix</keyword>
<evidence type="ECO:0000256" key="2">
    <source>
        <dbReference type="SAM" id="Phobius"/>
    </source>
</evidence>
<feature type="transmembrane region" description="Helical" evidence="2">
    <location>
        <begin position="33"/>
        <end position="66"/>
    </location>
</feature>
<keyword evidence="2" id="KW-0812">Transmembrane</keyword>
<name>A0A1I3JWP9_9ACTN</name>
<dbReference type="PANTHER" id="PTHR43156:SF2">
    <property type="entry name" value="STAGE II SPORULATION PROTEIN E"/>
    <property type="match status" value="1"/>
</dbReference>
<feature type="transmembrane region" description="Helical" evidence="2">
    <location>
        <begin position="99"/>
        <end position="117"/>
    </location>
</feature>
<feature type="domain" description="PPM-type phosphatase" evidence="3">
    <location>
        <begin position="154"/>
        <end position="364"/>
    </location>
</feature>
<keyword evidence="1" id="KW-0378">Hydrolase</keyword>
<feature type="transmembrane region" description="Helical" evidence="2">
    <location>
        <begin position="73"/>
        <end position="93"/>
    </location>
</feature>
<protein>
    <submittedName>
        <fullName evidence="4">Stage II sporulation protein E (SpoIIE)</fullName>
    </submittedName>
</protein>
<dbReference type="PANTHER" id="PTHR43156">
    <property type="entry name" value="STAGE II SPORULATION PROTEIN E-RELATED"/>
    <property type="match status" value="1"/>
</dbReference>